<feature type="region of interest" description="Disordered" evidence="1">
    <location>
        <begin position="47"/>
        <end position="75"/>
    </location>
</feature>
<gene>
    <name evidence="3" type="ORF">SSE37_06444</name>
</gene>
<name>A3K6A4_SAGS3</name>
<feature type="domain" description="Hypervirulence associated protein TUDOR" evidence="2">
    <location>
        <begin position="11"/>
        <end position="72"/>
    </location>
</feature>
<evidence type="ECO:0000256" key="1">
    <source>
        <dbReference type="SAM" id="MobiDB-lite"/>
    </source>
</evidence>
<dbReference type="EMBL" id="AAYA01000010">
    <property type="protein sequence ID" value="EBA07254.1"/>
    <property type="molecule type" value="Genomic_DNA"/>
</dbReference>
<protein>
    <recommendedName>
        <fullName evidence="2">Hypervirulence associated protein TUDOR domain-containing protein</fullName>
    </recommendedName>
</protein>
<dbReference type="Pfam" id="PF11160">
    <property type="entry name" value="Hva1_TUDOR"/>
    <property type="match status" value="1"/>
</dbReference>
<comment type="caution">
    <text evidence="3">The sequence shown here is derived from an EMBL/GenBank/DDBJ whole genome shotgun (WGS) entry which is preliminary data.</text>
</comment>
<feature type="compositionally biased region" description="Basic and acidic residues" evidence="1">
    <location>
        <begin position="64"/>
        <end position="75"/>
    </location>
</feature>
<dbReference type="eggNOG" id="ENOG5032YVA">
    <property type="taxonomic scope" value="Bacteria"/>
</dbReference>
<keyword evidence="4" id="KW-1185">Reference proteome</keyword>
<dbReference type="Proteomes" id="UP000005713">
    <property type="component" value="Unassembled WGS sequence"/>
</dbReference>
<accession>A3K6A4</accession>
<dbReference type="AlphaFoldDB" id="A3K6A4"/>
<dbReference type="RefSeq" id="WP_005860855.1">
    <property type="nucleotide sequence ID" value="NZ_AAYA01000010.1"/>
</dbReference>
<sequence length="75" mass="8491">MERAMKNYGEGERVEWDWGSGTASGKVVQKYTRKITLKIKGTEVTRDADEDNPAYRIEQEDGGEVLKKGSELRKA</sequence>
<proteinExistence type="predicted"/>
<reference evidence="3 4" key="1">
    <citation type="submission" date="2006-06" db="EMBL/GenBank/DDBJ databases">
        <authorList>
            <person name="Moran M.A."/>
            <person name="Ferriera S."/>
            <person name="Johnson J."/>
            <person name="Kravitz S."/>
            <person name="Beeson K."/>
            <person name="Sutton G."/>
            <person name="Rogers Y.-H."/>
            <person name="Friedman R."/>
            <person name="Frazier M."/>
            <person name="Venter J.C."/>
        </authorList>
    </citation>
    <scope>NUCLEOTIDE SEQUENCE [LARGE SCALE GENOMIC DNA]</scope>
    <source>
        <strain evidence="3 4">E-37</strain>
    </source>
</reference>
<evidence type="ECO:0000313" key="3">
    <source>
        <dbReference type="EMBL" id="EBA07254.1"/>
    </source>
</evidence>
<dbReference type="InterPro" id="IPR021331">
    <property type="entry name" value="Hva1_TUDOR"/>
</dbReference>
<evidence type="ECO:0000259" key="2">
    <source>
        <dbReference type="Pfam" id="PF11160"/>
    </source>
</evidence>
<evidence type="ECO:0000313" key="4">
    <source>
        <dbReference type="Proteomes" id="UP000005713"/>
    </source>
</evidence>
<organism evidence="3 4">
    <name type="scientific">Sagittula stellata (strain ATCC 700073 / DSM 11524 / E-37)</name>
    <dbReference type="NCBI Taxonomy" id="388399"/>
    <lineage>
        <taxon>Bacteria</taxon>
        <taxon>Pseudomonadati</taxon>
        <taxon>Pseudomonadota</taxon>
        <taxon>Alphaproteobacteria</taxon>
        <taxon>Rhodobacterales</taxon>
        <taxon>Roseobacteraceae</taxon>
        <taxon>Sagittula</taxon>
    </lineage>
</organism>